<evidence type="ECO:0000313" key="3">
    <source>
        <dbReference type="Proteomes" id="UP001633002"/>
    </source>
</evidence>
<dbReference type="AlphaFoldDB" id="A0ABD3HCT9"/>
<dbReference type="EMBL" id="JBJQOH010000004">
    <property type="protein sequence ID" value="KAL3687969.1"/>
    <property type="molecule type" value="Genomic_DNA"/>
</dbReference>
<reference evidence="2 3" key="1">
    <citation type="submission" date="2024-09" db="EMBL/GenBank/DDBJ databases">
        <title>Chromosome-scale assembly of Riccia sorocarpa.</title>
        <authorList>
            <person name="Paukszto L."/>
        </authorList>
    </citation>
    <scope>NUCLEOTIDE SEQUENCE [LARGE SCALE GENOMIC DNA]</scope>
    <source>
        <strain evidence="2">LP-2024</strain>
        <tissue evidence="2">Aerial parts of the thallus</tissue>
    </source>
</reference>
<comment type="caution">
    <text evidence="2">The sequence shown here is derived from an EMBL/GenBank/DDBJ whole genome shotgun (WGS) entry which is preliminary data.</text>
</comment>
<dbReference type="InterPro" id="IPR038859">
    <property type="entry name" value="RHL1"/>
</dbReference>
<evidence type="ECO:0000256" key="1">
    <source>
        <dbReference type="SAM" id="MobiDB-lite"/>
    </source>
</evidence>
<dbReference type="PANTHER" id="PTHR35698:SF2">
    <property type="entry name" value="DNA-BINDING PROTEIN RHL1"/>
    <property type="match status" value="1"/>
</dbReference>
<dbReference type="Proteomes" id="UP001633002">
    <property type="component" value="Unassembled WGS sequence"/>
</dbReference>
<name>A0ABD3HCT9_9MARC</name>
<keyword evidence="3" id="KW-1185">Reference proteome</keyword>
<dbReference type="PANTHER" id="PTHR35698">
    <property type="entry name" value="DNA-BINDING PROTEIN RHL1"/>
    <property type="match status" value="1"/>
</dbReference>
<feature type="compositionally biased region" description="Acidic residues" evidence="1">
    <location>
        <begin position="115"/>
        <end position="124"/>
    </location>
</feature>
<protein>
    <submittedName>
        <fullName evidence="2">Uncharacterized protein</fullName>
    </submittedName>
</protein>
<sequence length="156" mass="16742">MRCRYEVAVALPAPHIGSVGRPTAFELSAPGTFPRFKFLSPQLSVVFADPWWIGTKDENPDELRLPFPQGLAPGQAQKANFGGGAGQLDEATPPRTEKAVARKKKANSISPASDIGEDDLDPEVPDSTGESESPNESKSEESVRYCAETSVETTLP</sequence>
<feature type="region of interest" description="Disordered" evidence="1">
    <location>
        <begin position="58"/>
        <end position="156"/>
    </location>
</feature>
<gene>
    <name evidence="2" type="ORF">R1sor_014278</name>
</gene>
<organism evidence="2 3">
    <name type="scientific">Riccia sorocarpa</name>
    <dbReference type="NCBI Taxonomy" id="122646"/>
    <lineage>
        <taxon>Eukaryota</taxon>
        <taxon>Viridiplantae</taxon>
        <taxon>Streptophyta</taxon>
        <taxon>Embryophyta</taxon>
        <taxon>Marchantiophyta</taxon>
        <taxon>Marchantiopsida</taxon>
        <taxon>Marchantiidae</taxon>
        <taxon>Marchantiales</taxon>
        <taxon>Ricciaceae</taxon>
        <taxon>Riccia</taxon>
    </lineage>
</organism>
<proteinExistence type="predicted"/>
<accession>A0ABD3HCT9</accession>
<evidence type="ECO:0000313" key="2">
    <source>
        <dbReference type="EMBL" id="KAL3687969.1"/>
    </source>
</evidence>